<sequence length="303" mass="34893">MRRSPWQERIEQLDPHVDFTEITRLDAHYEFPWDIQQALSFALFRTFAVPSIGILLYETGEFTERVQKRYDDTGLILEEVLCAGFGAAGGRAAIRRMNGMHRSYDISNDDFRYVLATFVVCPVRWLAQYGWRELSRSEIDAATNYYRELGKHMGIRDIPETYEEFETLLDDYEVAHFAYDERARKVADSTLDLLATFMPFRLLPAAIVRRVALALMDDRLLDAFEYRRPSAAERFLAGNGLRLRALVVRMLPPRKSPRLVADDPNIRSYPGGYRVEELGTFPSGCPVRPHESQIPTRDAVNSS</sequence>
<dbReference type="PANTHER" id="PTHR36124">
    <property type="match status" value="1"/>
</dbReference>
<dbReference type="PANTHER" id="PTHR36124:SF1">
    <property type="entry name" value="ER-BOUND OXYGENASE MPAB_MPAB'_RUBBER OXYGENASE CATALYTIC DOMAIN-CONTAINING PROTEIN"/>
    <property type="match status" value="1"/>
</dbReference>
<dbReference type="RefSeq" id="WP_188588551.1">
    <property type="nucleotide sequence ID" value="NZ_BMGC01000045.1"/>
</dbReference>
<dbReference type="GO" id="GO:0016491">
    <property type="term" value="F:oxidoreductase activity"/>
    <property type="evidence" value="ECO:0007669"/>
    <property type="project" value="InterPro"/>
</dbReference>
<reference evidence="3" key="1">
    <citation type="journal article" date="2014" name="Int. J. Syst. Evol. Microbiol.">
        <title>Complete genome sequence of Corynebacterium casei LMG S-19264T (=DSM 44701T), isolated from a smear-ripened cheese.</title>
        <authorList>
            <consortium name="US DOE Joint Genome Institute (JGI-PGF)"/>
            <person name="Walter F."/>
            <person name="Albersmeier A."/>
            <person name="Kalinowski J."/>
            <person name="Ruckert C."/>
        </authorList>
    </citation>
    <scope>NUCLEOTIDE SEQUENCE</scope>
    <source>
        <strain evidence="3">CGMCC 1.12827</strain>
    </source>
</reference>
<gene>
    <name evidence="3" type="ORF">GCM10011489_36590</name>
</gene>
<evidence type="ECO:0000256" key="1">
    <source>
        <dbReference type="SAM" id="MobiDB-lite"/>
    </source>
</evidence>
<evidence type="ECO:0000259" key="2">
    <source>
        <dbReference type="Pfam" id="PF09995"/>
    </source>
</evidence>
<dbReference type="EMBL" id="BMGC01000045">
    <property type="protein sequence ID" value="GGB45884.1"/>
    <property type="molecule type" value="Genomic_DNA"/>
</dbReference>
<feature type="compositionally biased region" description="Polar residues" evidence="1">
    <location>
        <begin position="293"/>
        <end position="303"/>
    </location>
</feature>
<evidence type="ECO:0000313" key="3">
    <source>
        <dbReference type="EMBL" id="GGB45884.1"/>
    </source>
</evidence>
<feature type="domain" description="ER-bound oxygenase mpaB/mpaB'/Rubber oxygenase catalytic" evidence="2">
    <location>
        <begin position="57"/>
        <end position="241"/>
    </location>
</feature>
<accession>A0A916TKN3</accession>
<keyword evidence="4" id="KW-1185">Reference proteome</keyword>
<dbReference type="InterPro" id="IPR046366">
    <property type="entry name" value="MPAB"/>
</dbReference>
<feature type="region of interest" description="Disordered" evidence="1">
    <location>
        <begin position="284"/>
        <end position="303"/>
    </location>
</feature>
<dbReference type="Pfam" id="PF09995">
    <property type="entry name" value="MPAB_Lcp_cat"/>
    <property type="match status" value="1"/>
</dbReference>
<proteinExistence type="predicted"/>
<evidence type="ECO:0000313" key="4">
    <source>
        <dbReference type="Proteomes" id="UP000621454"/>
    </source>
</evidence>
<dbReference type="AlphaFoldDB" id="A0A916TKN3"/>
<dbReference type="InterPro" id="IPR018713">
    <property type="entry name" value="MPAB/Lcp_cat_dom"/>
</dbReference>
<dbReference type="Proteomes" id="UP000621454">
    <property type="component" value="Unassembled WGS sequence"/>
</dbReference>
<reference evidence="3" key="2">
    <citation type="submission" date="2020-09" db="EMBL/GenBank/DDBJ databases">
        <authorList>
            <person name="Sun Q."/>
            <person name="Zhou Y."/>
        </authorList>
    </citation>
    <scope>NUCLEOTIDE SEQUENCE</scope>
    <source>
        <strain evidence="3">CGMCC 1.12827</strain>
    </source>
</reference>
<name>A0A916TKN3_9ACTN</name>
<protein>
    <submittedName>
        <fullName evidence="3">Peptidase</fullName>
    </submittedName>
</protein>
<organism evidence="3 4">
    <name type="scientific">Gordonia jinhuaensis</name>
    <dbReference type="NCBI Taxonomy" id="1517702"/>
    <lineage>
        <taxon>Bacteria</taxon>
        <taxon>Bacillati</taxon>
        <taxon>Actinomycetota</taxon>
        <taxon>Actinomycetes</taxon>
        <taxon>Mycobacteriales</taxon>
        <taxon>Gordoniaceae</taxon>
        <taxon>Gordonia</taxon>
    </lineage>
</organism>
<comment type="caution">
    <text evidence="3">The sequence shown here is derived from an EMBL/GenBank/DDBJ whole genome shotgun (WGS) entry which is preliminary data.</text>
</comment>